<dbReference type="EMBL" id="JACHEK010000003">
    <property type="protein sequence ID" value="MBB6143927.1"/>
    <property type="molecule type" value="Genomic_DNA"/>
</dbReference>
<sequence length="249" mass="26363">MAGTREIVFELCAESVEACVAGQRGGADRIELCTALIEDGLTPSHGLVQVALNSCSLPIHILLRPRAGDFEYSDAEFSVMKEDLVHLKKLGVSGFVIGILHADATVDIERTRELVELAAPLEVTFNRAFDYTASLWQALEDVIAAGCRRVLTAGGEPDVVSGAVALASLVEQAAGRAQIAVGGGLRIDQAADIARVTHATHFHGSLRQMEANASTSITGAASEVTSILRARGVIDSEDVRALVTELRFS</sequence>
<gene>
    <name evidence="2" type="primary">cutC</name>
    <name evidence="3" type="ORF">HNQ77_001876</name>
</gene>
<comment type="subcellular location">
    <subcellularLocation>
        <location evidence="2">Cytoplasm</location>
    </subcellularLocation>
</comment>
<evidence type="ECO:0000313" key="3">
    <source>
        <dbReference type="EMBL" id="MBB6143927.1"/>
    </source>
</evidence>
<accession>A0A841JTX2</accession>
<dbReference type="PANTHER" id="PTHR12598:SF0">
    <property type="entry name" value="COPPER HOMEOSTASIS PROTEIN CUTC HOMOLOG"/>
    <property type="match status" value="1"/>
</dbReference>
<dbReference type="GO" id="GO:0005507">
    <property type="term" value="F:copper ion binding"/>
    <property type="evidence" value="ECO:0007669"/>
    <property type="project" value="TreeGrafter"/>
</dbReference>
<dbReference type="AlphaFoldDB" id="A0A841JTX2"/>
<comment type="similarity">
    <text evidence="1 2">Belongs to the CutC family.</text>
</comment>
<organism evidence="3 4">
    <name type="scientific">Silvibacterium bohemicum</name>
    <dbReference type="NCBI Taxonomy" id="1577686"/>
    <lineage>
        <taxon>Bacteria</taxon>
        <taxon>Pseudomonadati</taxon>
        <taxon>Acidobacteriota</taxon>
        <taxon>Terriglobia</taxon>
        <taxon>Terriglobales</taxon>
        <taxon>Acidobacteriaceae</taxon>
        <taxon>Silvibacterium</taxon>
    </lineage>
</organism>
<dbReference type="GO" id="GO:0005737">
    <property type="term" value="C:cytoplasm"/>
    <property type="evidence" value="ECO:0007669"/>
    <property type="project" value="UniProtKB-SubCell"/>
</dbReference>
<dbReference type="RefSeq" id="WP_050058512.1">
    <property type="nucleotide sequence ID" value="NZ_JACHEK010000003.1"/>
</dbReference>
<dbReference type="PANTHER" id="PTHR12598">
    <property type="entry name" value="COPPER HOMEOSTASIS PROTEIN CUTC"/>
    <property type="match status" value="1"/>
</dbReference>
<dbReference type="Pfam" id="PF03932">
    <property type="entry name" value="CutC"/>
    <property type="match status" value="1"/>
</dbReference>
<keyword evidence="2" id="KW-0963">Cytoplasm</keyword>
<evidence type="ECO:0000256" key="2">
    <source>
        <dbReference type="HAMAP-Rule" id="MF_00795"/>
    </source>
</evidence>
<evidence type="ECO:0000256" key="1">
    <source>
        <dbReference type="ARBA" id="ARBA00007768"/>
    </source>
</evidence>
<proteinExistence type="inferred from homology"/>
<keyword evidence="4" id="KW-1185">Reference proteome</keyword>
<dbReference type="InterPro" id="IPR005627">
    <property type="entry name" value="CutC-like"/>
</dbReference>
<dbReference type="SUPFAM" id="SSF110395">
    <property type="entry name" value="CutC-like"/>
    <property type="match status" value="1"/>
</dbReference>
<protein>
    <recommendedName>
        <fullName evidence="2">PF03932 family protein CutC</fullName>
    </recommendedName>
</protein>
<reference evidence="3 4" key="1">
    <citation type="submission" date="2020-08" db="EMBL/GenBank/DDBJ databases">
        <title>Genomic Encyclopedia of Type Strains, Phase IV (KMG-IV): sequencing the most valuable type-strain genomes for metagenomic binning, comparative biology and taxonomic classification.</title>
        <authorList>
            <person name="Goeker M."/>
        </authorList>
    </citation>
    <scope>NUCLEOTIDE SEQUENCE [LARGE SCALE GENOMIC DNA]</scope>
    <source>
        <strain evidence="3 4">DSM 103733</strain>
    </source>
</reference>
<dbReference type="InterPro" id="IPR036822">
    <property type="entry name" value="CutC-like_dom_sf"/>
</dbReference>
<dbReference type="Gene3D" id="3.20.20.380">
    <property type="entry name" value="Copper homeostasis (CutC) domain"/>
    <property type="match status" value="1"/>
</dbReference>
<comment type="caution">
    <text evidence="3">The sequence shown here is derived from an EMBL/GenBank/DDBJ whole genome shotgun (WGS) entry which is preliminary data.</text>
</comment>
<name>A0A841JTX2_9BACT</name>
<dbReference type="Proteomes" id="UP000538666">
    <property type="component" value="Unassembled WGS sequence"/>
</dbReference>
<comment type="caution">
    <text evidence="2">Once thought to be involved in copper homeostasis, experiments in E.coli have shown this is not the case.</text>
</comment>
<dbReference type="HAMAP" id="MF_00795">
    <property type="entry name" value="CutC"/>
    <property type="match status" value="1"/>
</dbReference>
<evidence type="ECO:0000313" key="4">
    <source>
        <dbReference type="Proteomes" id="UP000538666"/>
    </source>
</evidence>
<dbReference type="OrthoDB" id="9815677at2"/>